<dbReference type="Pfam" id="PF04865">
    <property type="entry name" value="Baseplate_J"/>
    <property type="match status" value="1"/>
</dbReference>
<feature type="domain" description="Baseplate protein J-like barrel" evidence="2">
    <location>
        <begin position="93"/>
        <end position="173"/>
    </location>
</feature>
<dbReference type="EMBL" id="UGWP01000004">
    <property type="protein sequence ID" value="SUF56706.1"/>
    <property type="molecule type" value="Genomic_DNA"/>
</dbReference>
<sequence>MANSDFYRPALPQLITQLRNDILSRFQQDDVLRRANAEVYSRAVAAAVNSLYGYLDYLARNALPDLADEAWLYRHGNMKKCSRKTPGAAAGWVRWDGVADGITIPDGVEIQRDDQVTFTTTAITTAAAGVLRVPVECGETGTTGNTDDGISMTLVSPITGLSSTGQADTIIGGSNEEDIEQWRSRIIDRWYYVPQSGADPDYVEWAENIQGITRAWTKRNWMGPGTVGVVCATDDDTDPTPSAQQLQDVYNYIAPKSPVAGSWLYVIGPAVKRIDFQILLNPDTEDTRAAVQEEVRAFLKRDGEPEATLAMSRLNEAISSAAGEYSHTLLSPTADITLGPIELPVAGAFSWTS</sequence>
<reference evidence="5 6" key="1">
    <citation type="submission" date="2018-06" db="EMBL/GenBank/DDBJ databases">
        <authorList>
            <consortium name="Pathogen Informatics"/>
            <person name="Doyle S."/>
        </authorList>
    </citation>
    <scope>NUCLEOTIDE SEQUENCE [LARGE SCALE GENOMIC DNA]</scope>
    <source>
        <strain evidence="5 6">NCTC10252</strain>
    </source>
</reference>
<proteinExistence type="inferred from homology"/>
<evidence type="ECO:0000259" key="4">
    <source>
        <dbReference type="Pfam" id="PF26079"/>
    </source>
</evidence>
<dbReference type="InterPro" id="IPR058531">
    <property type="entry name" value="Baseplate_J_M"/>
</dbReference>
<gene>
    <name evidence="5" type="ORF">NCTC10252_01935</name>
</gene>
<evidence type="ECO:0000313" key="6">
    <source>
        <dbReference type="Proteomes" id="UP000254597"/>
    </source>
</evidence>
<dbReference type="InterPro" id="IPR006949">
    <property type="entry name" value="Barrel_Baseplate_J-like"/>
</dbReference>
<evidence type="ECO:0000256" key="1">
    <source>
        <dbReference type="ARBA" id="ARBA00038087"/>
    </source>
</evidence>
<dbReference type="InterPro" id="IPR052399">
    <property type="entry name" value="Phage_Baseplate_Assmbl_Protein"/>
</dbReference>
<name>A0A379QMF1_SALER</name>
<dbReference type="Pfam" id="PF26079">
    <property type="entry name" value="Baseplate_J_C"/>
    <property type="match status" value="1"/>
</dbReference>
<feature type="domain" description="Baseplate J-like C-terminal" evidence="4">
    <location>
        <begin position="274"/>
        <end position="352"/>
    </location>
</feature>
<dbReference type="PANTHER" id="PTHR37829:SF3">
    <property type="entry name" value="PROTEIN JAYE-RELATED"/>
    <property type="match status" value="1"/>
</dbReference>
<comment type="similarity">
    <text evidence="1">Belongs to the Mu gp47/PBSX XkdT family.</text>
</comment>
<dbReference type="PANTHER" id="PTHR37829">
    <property type="entry name" value="PHAGE-LIKE ELEMENT PBSX PROTEIN XKDT"/>
    <property type="match status" value="1"/>
</dbReference>
<organism evidence="5 6">
    <name type="scientific">Salmonella enterica</name>
    <name type="common">Salmonella choleraesuis</name>
    <dbReference type="NCBI Taxonomy" id="28901"/>
    <lineage>
        <taxon>Bacteria</taxon>
        <taxon>Pseudomonadati</taxon>
        <taxon>Pseudomonadota</taxon>
        <taxon>Gammaproteobacteria</taxon>
        <taxon>Enterobacterales</taxon>
        <taxon>Enterobacteriaceae</taxon>
        <taxon>Salmonella</taxon>
    </lineage>
</organism>
<dbReference type="InterPro" id="IPR058530">
    <property type="entry name" value="Baseplate_J-like_C"/>
</dbReference>
<feature type="domain" description="Baseplate J-like central" evidence="3">
    <location>
        <begin position="194"/>
        <end position="260"/>
    </location>
</feature>
<evidence type="ECO:0000313" key="5">
    <source>
        <dbReference type="EMBL" id="SUF56706.1"/>
    </source>
</evidence>
<dbReference type="Pfam" id="PF26078">
    <property type="entry name" value="Baseplate_J_M"/>
    <property type="match status" value="1"/>
</dbReference>
<accession>A0A379QMF1</accession>
<dbReference type="AlphaFoldDB" id="A0A379QMF1"/>
<dbReference type="Proteomes" id="UP000254597">
    <property type="component" value="Unassembled WGS sequence"/>
</dbReference>
<protein>
    <submittedName>
        <fullName evidence="5">Tail protein</fullName>
    </submittedName>
</protein>
<evidence type="ECO:0000259" key="3">
    <source>
        <dbReference type="Pfam" id="PF26078"/>
    </source>
</evidence>
<evidence type="ECO:0000259" key="2">
    <source>
        <dbReference type="Pfam" id="PF04865"/>
    </source>
</evidence>